<name>A0ABR2TWQ7_9ROSI</name>
<keyword evidence="4" id="KW-0653">Protein transport</keyword>
<evidence type="ECO:0000256" key="4">
    <source>
        <dbReference type="ARBA" id="ARBA00022927"/>
    </source>
</evidence>
<keyword evidence="3" id="KW-0677">Repeat</keyword>
<sequence length="352" mass="39630">MENKALSGIEMVQDEGTGVIHTEIQPIHHNHQMYEVTEELNEEKLCSGYHLKTKCTMCELPILGPAYVCPKCCDYILHESCIKLPKKIRVPFHSEHVFRLGEVKVTQLLQGEDSNPQCYGCSLSLKWSWWAYNCESCLLNLHPLCAISLRHPSPPVLLAALRAVGNMFSRDDLHTLALSCLLNLLKNNYKKSIKEEACWIISYITKGNHEHIQAVIEADIVAPLIHLLQNVVLDIKKVAARAIANATFRGTDDQIKYENDFVYYLSGIMSHTEIMDKLPHSGMSQVPCKSKLHQARFLVSQGCIKPLCDLLNCTEPTTVSFCLKGNILEAGETDEIKGVIPMHAGVERRLRN</sequence>
<dbReference type="Pfam" id="PF00514">
    <property type="entry name" value="Arm"/>
    <property type="match status" value="1"/>
</dbReference>
<comment type="similarity">
    <text evidence="1">Belongs to the importin alpha family.</text>
</comment>
<dbReference type="PANTHER" id="PTHR23316">
    <property type="entry name" value="IMPORTIN ALPHA"/>
    <property type="match status" value="1"/>
</dbReference>
<dbReference type="SMART" id="SM00185">
    <property type="entry name" value="ARM"/>
    <property type="match status" value="3"/>
</dbReference>
<evidence type="ECO:0000256" key="2">
    <source>
        <dbReference type="ARBA" id="ARBA00022448"/>
    </source>
</evidence>
<evidence type="ECO:0000256" key="1">
    <source>
        <dbReference type="ARBA" id="ARBA00010394"/>
    </source>
</evidence>
<proteinExistence type="inferred from homology"/>
<dbReference type="Proteomes" id="UP001396334">
    <property type="component" value="Unassembled WGS sequence"/>
</dbReference>
<comment type="caution">
    <text evidence="5">The sequence shown here is derived from an EMBL/GenBank/DDBJ whole genome shotgun (WGS) entry which is preliminary data.</text>
</comment>
<gene>
    <name evidence="5" type="ORF">V6N11_016870</name>
</gene>
<dbReference type="EMBL" id="JBBPBN010000004">
    <property type="protein sequence ID" value="KAK9041780.1"/>
    <property type="molecule type" value="Genomic_DNA"/>
</dbReference>
<dbReference type="InterPro" id="IPR046349">
    <property type="entry name" value="C1-like_sf"/>
</dbReference>
<organism evidence="5 6">
    <name type="scientific">Hibiscus sabdariffa</name>
    <name type="common">roselle</name>
    <dbReference type="NCBI Taxonomy" id="183260"/>
    <lineage>
        <taxon>Eukaryota</taxon>
        <taxon>Viridiplantae</taxon>
        <taxon>Streptophyta</taxon>
        <taxon>Embryophyta</taxon>
        <taxon>Tracheophyta</taxon>
        <taxon>Spermatophyta</taxon>
        <taxon>Magnoliopsida</taxon>
        <taxon>eudicotyledons</taxon>
        <taxon>Gunneridae</taxon>
        <taxon>Pentapetalae</taxon>
        <taxon>rosids</taxon>
        <taxon>malvids</taxon>
        <taxon>Malvales</taxon>
        <taxon>Malvaceae</taxon>
        <taxon>Malvoideae</taxon>
        <taxon>Hibiscus</taxon>
    </lineage>
</organism>
<protein>
    <recommendedName>
        <fullName evidence="7">DC1 domain-containing protein</fullName>
    </recommendedName>
</protein>
<evidence type="ECO:0000313" key="6">
    <source>
        <dbReference type="Proteomes" id="UP001396334"/>
    </source>
</evidence>
<reference evidence="5 6" key="1">
    <citation type="journal article" date="2024" name="G3 (Bethesda)">
        <title>Genome assembly of Hibiscus sabdariffa L. provides insights into metabolisms of medicinal natural products.</title>
        <authorList>
            <person name="Kim T."/>
        </authorList>
    </citation>
    <scope>NUCLEOTIDE SEQUENCE [LARGE SCALE GENOMIC DNA]</scope>
    <source>
        <strain evidence="5">TK-2024</strain>
        <tissue evidence="5">Old leaves</tissue>
    </source>
</reference>
<keyword evidence="2" id="KW-0813">Transport</keyword>
<dbReference type="InterPro" id="IPR011989">
    <property type="entry name" value="ARM-like"/>
</dbReference>
<evidence type="ECO:0000256" key="3">
    <source>
        <dbReference type="ARBA" id="ARBA00022737"/>
    </source>
</evidence>
<dbReference type="SUPFAM" id="SSF57889">
    <property type="entry name" value="Cysteine-rich domain"/>
    <property type="match status" value="1"/>
</dbReference>
<dbReference type="InterPro" id="IPR000225">
    <property type="entry name" value="Armadillo"/>
</dbReference>
<keyword evidence="6" id="KW-1185">Reference proteome</keyword>
<dbReference type="Gene3D" id="1.25.10.10">
    <property type="entry name" value="Leucine-rich Repeat Variant"/>
    <property type="match status" value="1"/>
</dbReference>
<accession>A0ABR2TWQ7</accession>
<dbReference type="SUPFAM" id="SSF48371">
    <property type="entry name" value="ARM repeat"/>
    <property type="match status" value="1"/>
</dbReference>
<evidence type="ECO:0000313" key="5">
    <source>
        <dbReference type="EMBL" id="KAK9041780.1"/>
    </source>
</evidence>
<dbReference type="InterPro" id="IPR016024">
    <property type="entry name" value="ARM-type_fold"/>
</dbReference>
<evidence type="ECO:0008006" key="7">
    <source>
        <dbReference type="Google" id="ProtNLM"/>
    </source>
</evidence>